<evidence type="ECO:0000256" key="5">
    <source>
        <dbReference type="SAM" id="Phobius"/>
    </source>
</evidence>
<keyword evidence="4 5" id="KW-0472">Membrane</keyword>
<gene>
    <name evidence="7" type="ORF">M0812_07777</name>
</gene>
<dbReference type="GO" id="GO:0016020">
    <property type="term" value="C:membrane"/>
    <property type="evidence" value="ECO:0007669"/>
    <property type="project" value="UniProtKB-SubCell"/>
</dbReference>
<evidence type="ECO:0000256" key="3">
    <source>
        <dbReference type="ARBA" id="ARBA00022989"/>
    </source>
</evidence>
<evidence type="ECO:0000256" key="4">
    <source>
        <dbReference type="ARBA" id="ARBA00023136"/>
    </source>
</evidence>
<dbReference type="PANTHER" id="PTHR12308">
    <property type="entry name" value="ANOCTAMIN"/>
    <property type="match status" value="1"/>
</dbReference>
<evidence type="ECO:0000256" key="1">
    <source>
        <dbReference type="ARBA" id="ARBA00004141"/>
    </source>
</evidence>
<accession>A0AAV8A0E9</accession>
<feature type="transmembrane region" description="Helical" evidence="5">
    <location>
        <begin position="382"/>
        <end position="403"/>
    </location>
</feature>
<organism evidence="7 8">
    <name type="scientific">Anaeramoeba flamelloides</name>
    <dbReference type="NCBI Taxonomy" id="1746091"/>
    <lineage>
        <taxon>Eukaryota</taxon>
        <taxon>Metamonada</taxon>
        <taxon>Anaeramoebidae</taxon>
        <taxon>Anaeramoeba</taxon>
    </lineage>
</organism>
<evidence type="ECO:0000313" key="8">
    <source>
        <dbReference type="Proteomes" id="UP001146793"/>
    </source>
</evidence>
<keyword evidence="3 5" id="KW-1133">Transmembrane helix</keyword>
<dbReference type="PANTHER" id="PTHR12308:SF73">
    <property type="entry name" value="ANOCTAMIN"/>
    <property type="match status" value="1"/>
</dbReference>
<feature type="transmembrane region" description="Helical" evidence="5">
    <location>
        <begin position="624"/>
        <end position="641"/>
    </location>
</feature>
<dbReference type="InterPro" id="IPR007632">
    <property type="entry name" value="Anoctamin"/>
</dbReference>
<feature type="transmembrane region" description="Helical" evidence="5">
    <location>
        <begin position="525"/>
        <end position="545"/>
    </location>
</feature>
<dbReference type="EMBL" id="JANTQA010000017">
    <property type="protein sequence ID" value="KAJ3446974.1"/>
    <property type="molecule type" value="Genomic_DNA"/>
</dbReference>
<feature type="transmembrane region" description="Helical" evidence="5">
    <location>
        <begin position="334"/>
        <end position="357"/>
    </location>
</feature>
<dbReference type="Proteomes" id="UP001146793">
    <property type="component" value="Unassembled WGS sequence"/>
</dbReference>
<feature type="transmembrane region" description="Helical" evidence="5">
    <location>
        <begin position="234"/>
        <end position="252"/>
    </location>
</feature>
<feature type="domain" description="Anoctamin transmembrane" evidence="6">
    <location>
        <begin position="217"/>
        <end position="658"/>
    </location>
</feature>
<comment type="caution">
    <text evidence="7">The sequence shown here is derived from an EMBL/GenBank/DDBJ whole genome shotgun (WGS) entry which is preliminary data.</text>
</comment>
<dbReference type="InterPro" id="IPR049452">
    <property type="entry name" value="Anoctamin_TM"/>
</dbReference>
<protein>
    <submittedName>
        <fullName evidence="7">Ngep-related</fullName>
    </submittedName>
</protein>
<proteinExistence type="predicted"/>
<sequence>MTDKQIPLLDMSDELPLEKIKVGEVNPDQTNVLDDLEEGKILFEYVMVCPSVDKLEDEEEINKLNERREKLKTKLAQGGLVFKETQSVLKETNFLHIGATIERYEECASDVGLEVKLKTQEGQTTRTTYEEFVFENKDQYAESSIPGCVFNSCGRQKLIMEILEAPKAKGGCELSILKLKRKDVITDFFGLHNKEELEPTLLSWTKSFGFKDPIDNLRDYFGEKIGFYFAFLKIYFYFLGILSVIGILFTILEKYLPNDHGALGLVNTIIISIWITAFIEYWKRTSVRISLHWDMLDFEEDESVRPEFQGNTRISPITNKNELYYSPKERKKKYILTFGFTVLMMCAAAGASIGITYEKLFRGKTEFKEYIIKKYGRDNAPFLYTLWTGIALGAIIFILNAIFKKAGHKLTEWENHKYDSDFENSLVVKYFMFQSVNNYIAIFCSAFVAKDMNYVAAQLMTILITKQIIGNVMEVGIPYLKKKIAVKMAKRKRKKYKLLGNKVEKFQRVEKEAKFAPYDSTVEDYLEMFIQLGFATFFVMAYPWGPLAPLLAFVNNWFEIRTDAIKLRSMKRPEPRGADGIGQWLEILKFVSVAVILNNILMMAFSYEVFMLGNTKIESYTSKLLFLVILEHSILFIKFIVHQVVPDIPHDIKIEIERKKYLRIHKDDIEKEESESSELD</sequence>
<dbReference type="GO" id="GO:0005254">
    <property type="term" value="F:chloride channel activity"/>
    <property type="evidence" value="ECO:0007669"/>
    <property type="project" value="TreeGrafter"/>
</dbReference>
<evidence type="ECO:0000256" key="2">
    <source>
        <dbReference type="ARBA" id="ARBA00022692"/>
    </source>
</evidence>
<reference evidence="7" key="1">
    <citation type="submission" date="2022-08" db="EMBL/GenBank/DDBJ databases">
        <title>Novel sulphate-reducing endosymbionts in the free-living metamonad Anaeramoeba.</title>
        <authorList>
            <person name="Jerlstrom-Hultqvist J."/>
            <person name="Cepicka I."/>
            <person name="Gallot-Lavallee L."/>
            <person name="Salas-Leiva D."/>
            <person name="Curtis B.A."/>
            <person name="Zahonova K."/>
            <person name="Pipaliya S."/>
            <person name="Dacks J."/>
            <person name="Roger A.J."/>
        </authorList>
    </citation>
    <scope>NUCLEOTIDE SEQUENCE</scope>
    <source>
        <strain evidence="7">Busselton2</strain>
    </source>
</reference>
<dbReference type="Pfam" id="PF04547">
    <property type="entry name" value="Anoctamin"/>
    <property type="match status" value="1"/>
</dbReference>
<feature type="transmembrane region" description="Helical" evidence="5">
    <location>
        <begin position="264"/>
        <end position="282"/>
    </location>
</feature>
<feature type="transmembrane region" description="Helical" evidence="5">
    <location>
        <begin position="590"/>
        <end position="612"/>
    </location>
</feature>
<evidence type="ECO:0000259" key="6">
    <source>
        <dbReference type="Pfam" id="PF04547"/>
    </source>
</evidence>
<name>A0AAV8A0E9_9EUKA</name>
<dbReference type="AlphaFoldDB" id="A0AAV8A0E9"/>
<evidence type="ECO:0000313" key="7">
    <source>
        <dbReference type="EMBL" id="KAJ3446974.1"/>
    </source>
</evidence>
<comment type="subcellular location">
    <subcellularLocation>
        <location evidence="1">Membrane</location>
        <topology evidence="1">Multi-pass membrane protein</topology>
    </subcellularLocation>
</comment>
<keyword evidence="2 5" id="KW-0812">Transmembrane</keyword>